<keyword evidence="2 6" id="KW-0732">Signal</keyword>
<dbReference type="PROSITE" id="PS51257">
    <property type="entry name" value="PROKAR_LIPOPROTEIN"/>
    <property type="match status" value="1"/>
</dbReference>
<keyword evidence="8" id="KW-1185">Reference proteome</keyword>
<keyword evidence="4" id="KW-0564">Palmitate</keyword>
<accession>A0ABW6YAA5</accession>
<evidence type="ECO:0000256" key="3">
    <source>
        <dbReference type="ARBA" id="ARBA00023136"/>
    </source>
</evidence>
<dbReference type="Proteomes" id="UP001603013">
    <property type="component" value="Unassembled WGS sequence"/>
</dbReference>
<dbReference type="SUPFAM" id="SSF53850">
    <property type="entry name" value="Periplasmic binding protein-like II"/>
    <property type="match status" value="1"/>
</dbReference>
<protein>
    <submittedName>
        <fullName evidence="7">ABC transporter substrate-binding protein</fullName>
    </submittedName>
</protein>
<evidence type="ECO:0000256" key="4">
    <source>
        <dbReference type="ARBA" id="ARBA00023139"/>
    </source>
</evidence>
<feature type="signal peptide" evidence="6">
    <location>
        <begin position="1"/>
        <end position="26"/>
    </location>
</feature>
<proteinExistence type="predicted"/>
<evidence type="ECO:0000313" key="8">
    <source>
        <dbReference type="Proteomes" id="UP001603013"/>
    </source>
</evidence>
<evidence type="ECO:0000256" key="2">
    <source>
        <dbReference type="ARBA" id="ARBA00022729"/>
    </source>
</evidence>
<reference evidence="7 8" key="1">
    <citation type="submission" date="2024-10" db="EMBL/GenBank/DDBJ databases">
        <title>The Natural Products Discovery Center: Release of the First 8490 Sequenced Strains for Exploring Actinobacteria Biosynthetic Diversity.</title>
        <authorList>
            <person name="Kalkreuter E."/>
            <person name="Kautsar S.A."/>
            <person name="Yang D."/>
            <person name="Bader C.D."/>
            <person name="Teijaro C.N."/>
            <person name="Fluegel L."/>
            <person name="Davis C.M."/>
            <person name="Simpson J.R."/>
            <person name="Lauterbach L."/>
            <person name="Steele A.D."/>
            <person name="Gui C."/>
            <person name="Meng S."/>
            <person name="Li G."/>
            <person name="Viehrig K."/>
            <person name="Ye F."/>
            <person name="Su P."/>
            <person name="Kiefer A.F."/>
            <person name="Nichols A."/>
            <person name="Cepeda A.J."/>
            <person name="Yan W."/>
            <person name="Fan B."/>
            <person name="Jiang Y."/>
            <person name="Adhikari A."/>
            <person name="Zheng C.-J."/>
            <person name="Schuster L."/>
            <person name="Cowan T.M."/>
            <person name="Smanski M.J."/>
            <person name="Chevrette M.G."/>
            <person name="De Carvalho L.P.S."/>
            <person name="Shen B."/>
        </authorList>
    </citation>
    <scope>NUCLEOTIDE SEQUENCE [LARGE SCALE GENOMIC DNA]</scope>
    <source>
        <strain evidence="7 8">NPDC015755</strain>
    </source>
</reference>
<dbReference type="RefSeq" id="WP_391934117.1">
    <property type="nucleotide sequence ID" value="NZ_JBIBSM010000005.1"/>
</dbReference>
<organism evidence="7 8">
    <name type="scientific">Streptomyces lateritius</name>
    <dbReference type="NCBI Taxonomy" id="67313"/>
    <lineage>
        <taxon>Bacteria</taxon>
        <taxon>Bacillati</taxon>
        <taxon>Actinomycetota</taxon>
        <taxon>Actinomycetes</taxon>
        <taxon>Kitasatosporales</taxon>
        <taxon>Streptomycetaceae</taxon>
        <taxon>Streptomyces</taxon>
    </lineage>
</organism>
<evidence type="ECO:0000256" key="5">
    <source>
        <dbReference type="ARBA" id="ARBA00023288"/>
    </source>
</evidence>
<feature type="chain" id="PRO_5046088048" evidence="6">
    <location>
        <begin position="27"/>
        <end position="438"/>
    </location>
</feature>
<dbReference type="InterPro" id="IPR006059">
    <property type="entry name" value="SBP"/>
</dbReference>
<name>A0ABW6YAA5_9ACTN</name>
<evidence type="ECO:0000256" key="6">
    <source>
        <dbReference type="SAM" id="SignalP"/>
    </source>
</evidence>
<evidence type="ECO:0000256" key="1">
    <source>
        <dbReference type="ARBA" id="ARBA00022475"/>
    </source>
</evidence>
<dbReference type="InterPro" id="IPR050490">
    <property type="entry name" value="Bact_solute-bd_prot1"/>
</dbReference>
<keyword evidence="1" id="KW-1003">Cell membrane</keyword>
<dbReference type="Gene3D" id="3.40.190.10">
    <property type="entry name" value="Periplasmic binding protein-like II"/>
    <property type="match status" value="1"/>
</dbReference>
<dbReference type="PANTHER" id="PTHR43649">
    <property type="entry name" value="ARABINOSE-BINDING PROTEIN-RELATED"/>
    <property type="match status" value="1"/>
</dbReference>
<dbReference type="PANTHER" id="PTHR43649:SF33">
    <property type="entry name" value="POLYGALACTURONAN_RHAMNOGALACTURONAN-BINDING PROTEIN YTCQ"/>
    <property type="match status" value="1"/>
</dbReference>
<dbReference type="Pfam" id="PF01547">
    <property type="entry name" value="SBP_bac_1"/>
    <property type="match status" value="1"/>
</dbReference>
<keyword evidence="5" id="KW-0449">Lipoprotein</keyword>
<keyword evidence="3" id="KW-0472">Membrane</keyword>
<sequence>MSRTWNRTSRVIAGTATALAVLTACGGGGDSAGSSANKPVTITFWGWAKGSEDVVDAFNASHKNIRVKFEEIPSGTAGGYAKISNAVKAGNAPDLVSIEYSSLPEFVSSGALQDIGDEFTEADRAKLLPQAVELTTLGGKTWAVPFDAAPQAFFYRKDLFEKYQVAVPKTWDEFKAAAEKVRKADAKARIGTFFPDDPTTFEAMAWQAGAQWFKAENDTWKIDTTDPATTKVAAYWQGLVDADLVHKNASFSPEWTGSLKNGTTIGYLGASWGAGVLKGTLPEQNGKWAVAPMPSWDGKPASGMLGGSTFAVTKDSRNKAAAVEFAEWMSTTEAGVKARIASGTSSAFPAATALRPVAKQAFDASYYGGQDIYALFERSGASIGQNWAWGPTTGTTNTAIKDQFGEITKGGPTIADAIRTGHEATVAELKKRGLKVEG</sequence>
<comment type="caution">
    <text evidence="7">The sequence shown here is derived from an EMBL/GenBank/DDBJ whole genome shotgun (WGS) entry which is preliminary data.</text>
</comment>
<gene>
    <name evidence="7" type="ORF">ACF05T_11210</name>
</gene>
<dbReference type="EMBL" id="JBIBSM010000005">
    <property type="protein sequence ID" value="MFF8276660.1"/>
    <property type="molecule type" value="Genomic_DNA"/>
</dbReference>
<evidence type="ECO:0000313" key="7">
    <source>
        <dbReference type="EMBL" id="MFF8276660.1"/>
    </source>
</evidence>
<dbReference type="CDD" id="cd13585">
    <property type="entry name" value="PBP2_TMBP_like"/>
    <property type="match status" value="1"/>
</dbReference>